<dbReference type="EMBL" id="BJLA01000024">
    <property type="protein sequence ID" value="GEA33622.1"/>
    <property type="molecule type" value="Genomic_DNA"/>
</dbReference>
<dbReference type="RefSeq" id="WP_039771177.1">
    <property type="nucleotide sequence ID" value="NZ_BJLA01000024.1"/>
</dbReference>
<keyword evidence="3" id="KW-1185">Reference proteome</keyword>
<evidence type="ECO:0000313" key="3">
    <source>
        <dbReference type="Proteomes" id="UP000325212"/>
    </source>
</evidence>
<comment type="caution">
    <text evidence="2">The sequence shown here is derived from an EMBL/GenBank/DDBJ whole genome shotgun (WGS) entry which is preliminary data.</text>
</comment>
<proteinExistence type="predicted"/>
<evidence type="ECO:0000313" key="2">
    <source>
        <dbReference type="EMBL" id="GEA33622.1"/>
    </source>
</evidence>
<gene>
    <name evidence="2" type="ORF">CDIOL_45450</name>
</gene>
<accession>A0AAV3W8P3</accession>
<protein>
    <recommendedName>
        <fullName evidence="1">Helix-turn-helix domain-containing protein</fullName>
    </recommendedName>
</protein>
<feature type="domain" description="Helix-turn-helix" evidence="1">
    <location>
        <begin position="4"/>
        <end position="50"/>
    </location>
</feature>
<sequence length="68" mass="7594">MDELLTITEISKKLRLNKTDTYSLVNKGLLKATKLGSLKVAASELDRFINWSIGKDLSNLDNPKELTS</sequence>
<dbReference type="AlphaFoldDB" id="A0AAV3W8P3"/>
<dbReference type="InterPro" id="IPR041657">
    <property type="entry name" value="HTH_17"/>
</dbReference>
<dbReference type="Pfam" id="PF12728">
    <property type="entry name" value="HTH_17"/>
    <property type="match status" value="1"/>
</dbReference>
<dbReference type="Proteomes" id="UP000325212">
    <property type="component" value="Unassembled WGS sequence"/>
</dbReference>
<organism evidence="2 3">
    <name type="scientific">Clostridium diolis</name>
    <dbReference type="NCBI Taxonomy" id="223919"/>
    <lineage>
        <taxon>Bacteria</taxon>
        <taxon>Bacillati</taxon>
        <taxon>Bacillota</taxon>
        <taxon>Clostridia</taxon>
        <taxon>Eubacteriales</taxon>
        <taxon>Clostridiaceae</taxon>
        <taxon>Clostridium</taxon>
    </lineage>
</organism>
<reference evidence="2 3" key="1">
    <citation type="submission" date="2019-06" db="EMBL/GenBank/DDBJ databases">
        <title>Draft genome sequence of Clostridium diolis DSM 15410.</title>
        <authorList>
            <person name="Kobayashi H."/>
            <person name="Tanizawa Y."/>
            <person name="Tohno M."/>
        </authorList>
    </citation>
    <scope>NUCLEOTIDE SEQUENCE [LARGE SCALE GENOMIC DNA]</scope>
    <source>
        <strain evidence="2 3">DSM 15410</strain>
    </source>
</reference>
<evidence type="ECO:0000259" key="1">
    <source>
        <dbReference type="Pfam" id="PF12728"/>
    </source>
</evidence>
<name>A0AAV3W8P3_9CLOT</name>